<keyword evidence="2" id="KW-0675">Receptor</keyword>
<evidence type="ECO:0000313" key="2">
    <source>
        <dbReference type="EMBL" id="GFN93912.1"/>
    </source>
</evidence>
<protein>
    <submittedName>
        <fullName evidence="2">Beta-2 adrenergic receptor</fullName>
    </submittedName>
</protein>
<dbReference type="Proteomes" id="UP000735302">
    <property type="component" value="Unassembled WGS sequence"/>
</dbReference>
<sequence length="109" mass="12512">MNNHKTWSDNFTRRRMFAYSRMRKLILNYTDRSKFFSELNFSLSQIATTKSNRHAQRAALKKQQLETIVSAKAVSAKDDRKDLKSLTSSTTDQNEPVPCLKQGSLAPSK</sequence>
<evidence type="ECO:0000313" key="3">
    <source>
        <dbReference type="Proteomes" id="UP000735302"/>
    </source>
</evidence>
<evidence type="ECO:0000256" key="1">
    <source>
        <dbReference type="SAM" id="MobiDB-lite"/>
    </source>
</evidence>
<keyword evidence="3" id="KW-1185">Reference proteome</keyword>
<comment type="caution">
    <text evidence="2">The sequence shown here is derived from an EMBL/GenBank/DDBJ whole genome shotgun (WGS) entry which is preliminary data.</text>
</comment>
<feature type="compositionally biased region" description="Polar residues" evidence="1">
    <location>
        <begin position="85"/>
        <end position="94"/>
    </location>
</feature>
<dbReference type="AlphaFoldDB" id="A0AAV3ZH90"/>
<accession>A0AAV3ZH90</accession>
<gene>
    <name evidence="2" type="ORF">PoB_002041800</name>
</gene>
<reference evidence="2 3" key="1">
    <citation type="journal article" date="2021" name="Elife">
        <title>Chloroplast acquisition without the gene transfer in kleptoplastic sea slugs, Plakobranchus ocellatus.</title>
        <authorList>
            <person name="Maeda T."/>
            <person name="Takahashi S."/>
            <person name="Yoshida T."/>
            <person name="Shimamura S."/>
            <person name="Takaki Y."/>
            <person name="Nagai Y."/>
            <person name="Toyoda A."/>
            <person name="Suzuki Y."/>
            <person name="Arimoto A."/>
            <person name="Ishii H."/>
            <person name="Satoh N."/>
            <person name="Nishiyama T."/>
            <person name="Hasebe M."/>
            <person name="Maruyama T."/>
            <person name="Minagawa J."/>
            <person name="Obokata J."/>
            <person name="Shigenobu S."/>
        </authorList>
    </citation>
    <scope>NUCLEOTIDE SEQUENCE [LARGE SCALE GENOMIC DNA]</scope>
</reference>
<proteinExistence type="predicted"/>
<name>A0AAV3ZH90_9GAST</name>
<feature type="region of interest" description="Disordered" evidence="1">
    <location>
        <begin position="78"/>
        <end position="109"/>
    </location>
</feature>
<organism evidence="2 3">
    <name type="scientific">Plakobranchus ocellatus</name>
    <dbReference type="NCBI Taxonomy" id="259542"/>
    <lineage>
        <taxon>Eukaryota</taxon>
        <taxon>Metazoa</taxon>
        <taxon>Spiralia</taxon>
        <taxon>Lophotrochozoa</taxon>
        <taxon>Mollusca</taxon>
        <taxon>Gastropoda</taxon>
        <taxon>Heterobranchia</taxon>
        <taxon>Euthyneura</taxon>
        <taxon>Panpulmonata</taxon>
        <taxon>Sacoglossa</taxon>
        <taxon>Placobranchoidea</taxon>
        <taxon>Plakobranchidae</taxon>
        <taxon>Plakobranchus</taxon>
    </lineage>
</organism>
<dbReference type="EMBL" id="BLXT01002372">
    <property type="protein sequence ID" value="GFN93912.1"/>
    <property type="molecule type" value="Genomic_DNA"/>
</dbReference>